<reference evidence="1 2" key="1">
    <citation type="submission" date="2019-05" db="EMBL/GenBank/DDBJ databases">
        <title>Another draft genome of Portunus trituberculatus and its Hox gene families provides insights of decapod evolution.</title>
        <authorList>
            <person name="Jeong J.-H."/>
            <person name="Song I."/>
            <person name="Kim S."/>
            <person name="Choi T."/>
            <person name="Kim D."/>
            <person name="Ryu S."/>
            <person name="Kim W."/>
        </authorList>
    </citation>
    <scope>NUCLEOTIDE SEQUENCE [LARGE SCALE GENOMIC DNA]</scope>
    <source>
        <tissue evidence="1">Muscle</tissue>
    </source>
</reference>
<proteinExistence type="predicted"/>
<accession>A0A5B7JTR6</accession>
<dbReference type="Proteomes" id="UP000324222">
    <property type="component" value="Unassembled WGS sequence"/>
</dbReference>
<keyword evidence="2" id="KW-1185">Reference proteome</keyword>
<organism evidence="1 2">
    <name type="scientific">Portunus trituberculatus</name>
    <name type="common">Swimming crab</name>
    <name type="synonym">Neptunus trituberculatus</name>
    <dbReference type="NCBI Taxonomy" id="210409"/>
    <lineage>
        <taxon>Eukaryota</taxon>
        <taxon>Metazoa</taxon>
        <taxon>Ecdysozoa</taxon>
        <taxon>Arthropoda</taxon>
        <taxon>Crustacea</taxon>
        <taxon>Multicrustacea</taxon>
        <taxon>Malacostraca</taxon>
        <taxon>Eumalacostraca</taxon>
        <taxon>Eucarida</taxon>
        <taxon>Decapoda</taxon>
        <taxon>Pleocyemata</taxon>
        <taxon>Brachyura</taxon>
        <taxon>Eubrachyura</taxon>
        <taxon>Portunoidea</taxon>
        <taxon>Portunidae</taxon>
        <taxon>Portuninae</taxon>
        <taxon>Portunus</taxon>
    </lineage>
</organism>
<comment type="caution">
    <text evidence="1">The sequence shown here is derived from an EMBL/GenBank/DDBJ whole genome shotgun (WGS) entry which is preliminary data.</text>
</comment>
<evidence type="ECO:0000313" key="2">
    <source>
        <dbReference type="Proteomes" id="UP000324222"/>
    </source>
</evidence>
<name>A0A5B7JTR6_PORTR</name>
<protein>
    <submittedName>
        <fullName evidence="1">Uncharacterized protein</fullName>
    </submittedName>
</protein>
<dbReference type="EMBL" id="VSRR010122131">
    <property type="protein sequence ID" value="MPD00261.1"/>
    <property type="molecule type" value="Genomic_DNA"/>
</dbReference>
<evidence type="ECO:0000313" key="1">
    <source>
        <dbReference type="EMBL" id="MPD00261.1"/>
    </source>
</evidence>
<gene>
    <name evidence="1" type="ORF">E2C01_095721</name>
</gene>
<sequence length="113" mass="12222">MSCRSLLTSDIVFLSSCSDNVSCGDRTITGLKAPQLFPFMMRRHPLPTGLPGQHAAPLGPRGAGWGHLPSLDKWRGLNAEPARLHSTLPSPPCGYLRSWGPTSPQIATLLKTY</sequence>
<dbReference type="AlphaFoldDB" id="A0A5B7JTR6"/>